<dbReference type="Gene3D" id="3.10.450.50">
    <property type="match status" value="1"/>
</dbReference>
<dbReference type="PANTHER" id="PTHR38436:SF3">
    <property type="entry name" value="CARBOXYMETHYLENEBUTENOLIDASE-RELATED"/>
    <property type="match status" value="1"/>
</dbReference>
<comment type="caution">
    <text evidence="1">The sequence shown here is derived from an EMBL/GenBank/DDBJ whole genome shotgun (WGS) entry which is preliminary data.</text>
</comment>
<dbReference type="InterPro" id="IPR009959">
    <property type="entry name" value="Cyclase_SnoaL-like"/>
</dbReference>
<keyword evidence="2" id="KW-1185">Reference proteome</keyword>
<evidence type="ECO:0000313" key="2">
    <source>
        <dbReference type="Proteomes" id="UP001149165"/>
    </source>
</evidence>
<dbReference type="EMBL" id="JAPQKH010000002">
    <property type="protein sequence ID" value="KAJ5113995.1"/>
    <property type="molecule type" value="Genomic_DNA"/>
</dbReference>
<dbReference type="Proteomes" id="UP001149165">
    <property type="component" value="Unassembled WGS sequence"/>
</dbReference>
<name>A0A9W9G897_9EURO</name>
<dbReference type="SUPFAM" id="SSF54427">
    <property type="entry name" value="NTF2-like"/>
    <property type="match status" value="1"/>
</dbReference>
<dbReference type="InterPro" id="IPR032710">
    <property type="entry name" value="NTF2-like_dom_sf"/>
</dbReference>
<dbReference type="GO" id="GO:0030638">
    <property type="term" value="P:polyketide metabolic process"/>
    <property type="evidence" value="ECO:0007669"/>
    <property type="project" value="InterPro"/>
</dbReference>
<dbReference type="OrthoDB" id="5440at2759"/>
<gene>
    <name evidence="1" type="ORF">N7456_002529</name>
</gene>
<proteinExistence type="predicted"/>
<dbReference type="AlphaFoldDB" id="A0A9W9G897"/>
<accession>A0A9W9G897</accession>
<protein>
    <submittedName>
        <fullName evidence="1">NTF2-like protein</fullName>
    </submittedName>
</protein>
<sequence length="414" mass="46080">MSPLPPVPPLPTPCLSQPSPAVSLLLPLSRRGVGPGLIILVPHGVSPATNLQIKDGVPSLMMKWTEEGYTVALVTQSALENDGALVLEQAVDALTSSERCEPKDRIGVIAYNGEVWNNCAPLVSSIAAVKAVVVYAAATEDSTLVTSNFPTLRHYAGKTSTGQLKRSLQLLEYDYASVESIDFALPFHEAFDYRLEAISHTRNLTHLKKHMDGPYFDLEHIWDEHTYYEFENRSVEHTMSTMVAEPYVNHIPTLMGGIGRENLTAFYRDHFIFKNPQDTEMQLISRTVGIDRVVDEFVFAFTHTSQVDWLIPGVLPTGRHLRIPFNAVVNIRGDRLYHEHISWDQATVLRQLEILPTCLPFPYPVVGRDAEPGTENVVQLPVAGVETANKMADRNSVPSNKMIAFQVKSVEKIK</sequence>
<dbReference type="PANTHER" id="PTHR38436">
    <property type="entry name" value="POLYKETIDE CYCLASE SNOAL-LIKE DOMAIN"/>
    <property type="match status" value="1"/>
</dbReference>
<organism evidence="1 2">
    <name type="scientific">Penicillium angulare</name>
    <dbReference type="NCBI Taxonomy" id="116970"/>
    <lineage>
        <taxon>Eukaryota</taxon>
        <taxon>Fungi</taxon>
        <taxon>Dikarya</taxon>
        <taxon>Ascomycota</taxon>
        <taxon>Pezizomycotina</taxon>
        <taxon>Eurotiomycetes</taxon>
        <taxon>Eurotiomycetidae</taxon>
        <taxon>Eurotiales</taxon>
        <taxon>Aspergillaceae</taxon>
        <taxon>Penicillium</taxon>
    </lineage>
</organism>
<reference evidence="1" key="1">
    <citation type="submission" date="2022-11" db="EMBL/GenBank/DDBJ databases">
        <authorList>
            <person name="Petersen C."/>
        </authorList>
    </citation>
    <scope>NUCLEOTIDE SEQUENCE</scope>
    <source>
        <strain evidence="1">IBT 30069</strain>
    </source>
</reference>
<reference evidence="1" key="2">
    <citation type="journal article" date="2023" name="IMA Fungus">
        <title>Comparative genomic study of the Penicillium genus elucidates a diverse pangenome and 15 lateral gene transfer events.</title>
        <authorList>
            <person name="Petersen C."/>
            <person name="Sorensen T."/>
            <person name="Nielsen M.R."/>
            <person name="Sondergaard T.E."/>
            <person name="Sorensen J.L."/>
            <person name="Fitzpatrick D.A."/>
            <person name="Frisvad J.C."/>
            <person name="Nielsen K.L."/>
        </authorList>
    </citation>
    <scope>NUCLEOTIDE SEQUENCE</scope>
    <source>
        <strain evidence="1">IBT 30069</strain>
    </source>
</reference>
<evidence type="ECO:0000313" key="1">
    <source>
        <dbReference type="EMBL" id="KAJ5113995.1"/>
    </source>
</evidence>